<comment type="caution">
    <text evidence="11">The sequence shown here is derived from an EMBL/GenBank/DDBJ whole genome shotgun (WGS) entry which is preliminary data.</text>
</comment>
<feature type="transmembrane region" description="Helical" evidence="9">
    <location>
        <begin position="261"/>
        <end position="282"/>
    </location>
</feature>
<name>A0ABQ1ELY7_9BACL</name>
<dbReference type="InterPro" id="IPR005467">
    <property type="entry name" value="His_kinase_dom"/>
</dbReference>
<evidence type="ECO:0000256" key="4">
    <source>
        <dbReference type="ARBA" id="ARBA00022679"/>
    </source>
</evidence>
<dbReference type="RefSeq" id="WP_189011727.1">
    <property type="nucleotide sequence ID" value="NZ_BMHE01000009.1"/>
</dbReference>
<dbReference type="Gene3D" id="3.30.565.10">
    <property type="entry name" value="Histidine kinase-like ATPase, C-terminal domain"/>
    <property type="match status" value="1"/>
</dbReference>
<evidence type="ECO:0000256" key="1">
    <source>
        <dbReference type="ARBA" id="ARBA00000085"/>
    </source>
</evidence>
<evidence type="ECO:0000259" key="10">
    <source>
        <dbReference type="PROSITE" id="PS50109"/>
    </source>
</evidence>
<dbReference type="InterPro" id="IPR036097">
    <property type="entry name" value="HisK_dim/P_sf"/>
</dbReference>
<feature type="transmembrane region" description="Helical" evidence="9">
    <location>
        <begin position="15"/>
        <end position="34"/>
    </location>
</feature>
<dbReference type="EC" id="2.7.13.3" evidence="2"/>
<dbReference type="PRINTS" id="PR00344">
    <property type="entry name" value="BCTRLSENSOR"/>
</dbReference>
<keyword evidence="4" id="KW-0808">Transferase</keyword>
<dbReference type="Pfam" id="PF00512">
    <property type="entry name" value="HisKA"/>
    <property type="match status" value="1"/>
</dbReference>
<evidence type="ECO:0000256" key="6">
    <source>
        <dbReference type="ARBA" id="ARBA00022777"/>
    </source>
</evidence>
<organism evidence="11 12">
    <name type="scientific">Paenibacillus marchantiophytorum</name>
    <dbReference type="NCBI Taxonomy" id="1619310"/>
    <lineage>
        <taxon>Bacteria</taxon>
        <taxon>Bacillati</taxon>
        <taxon>Bacillota</taxon>
        <taxon>Bacilli</taxon>
        <taxon>Bacillales</taxon>
        <taxon>Paenibacillaceae</taxon>
        <taxon>Paenibacillus</taxon>
    </lineage>
</organism>
<feature type="domain" description="Histidine kinase" evidence="10">
    <location>
        <begin position="363"/>
        <end position="581"/>
    </location>
</feature>
<accession>A0ABQ1ELY7</accession>
<dbReference type="SMART" id="SM00388">
    <property type="entry name" value="HisKA"/>
    <property type="match status" value="1"/>
</dbReference>
<dbReference type="InterPro" id="IPR050736">
    <property type="entry name" value="Sensor_HK_Regulatory"/>
</dbReference>
<dbReference type="SUPFAM" id="SSF55874">
    <property type="entry name" value="ATPase domain of HSP90 chaperone/DNA topoisomerase II/histidine kinase"/>
    <property type="match status" value="1"/>
</dbReference>
<dbReference type="Gene3D" id="1.10.287.130">
    <property type="match status" value="1"/>
</dbReference>
<keyword evidence="12" id="KW-1185">Reference proteome</keyword>
<dbReference type="InterPro" id="IPR003661">
    <property type="entry name" value="HisK_dim/P_dom"/>
</dbReference>
<reference evidence="12" key="1">
    <citation type="journal article" date="2019" name="Int. J. Syst. Evol. Microbiol.">
        <title>The Global Catalogue of Microorganisms (GCM) 10K type strain sequencing project: providing services to taxonomists for standard genome sequencing and annotation.</title>
        <authorList>
            <consortium name="The Broad Institute Genomics Platform"/>
            <consortium name="The Broad Institute Genome Sequencing Center for Infectious Disease"/>
            <person name="Wu L."/>
            <person name="Ma J."/>
        </authorList>
    </citation>
    <scope>NUCLEOTIDE SEQUENCE [LARGE SCALE GENOMIC DNA]</scope>
    <source>
        <strain evidence="12">CGMCC 1.15043</strain>
    </source>
</reference>
<keyword evidence="9" id="KW-0472">Membrane</keyword>
<keyword evidence="8" id="KW-0902">Two-component regulatory system</keyword>
<dbReference type="Pfam" id="PF02518">
    <property type="entry name" value="HATPase_c"/>
    <property type="match status" value="1"/>
</dbReference>
<dbReference type="PROSITE" id="PS51257">
    <property type="entry name" value="PROKAR_LIPOPROTEIN"/>
    <property type="match status" value="1"/>
</dbReference>
<dbReference type="SUPFAM" id="SSF47384">
    <property type="entry name" value="Homodimeric domain of signal transducing histidine kinase"/>
    <property type="match status" value="1"/>
</dbReference>
<evidence type="ECO:0000256" key="7">
    <source>
        <dbReference type="ARBA" id="ARBA00022840"/>
    </source>
</evidence>
<keyword evidence="9" id="KW-1133">Transmembrane helix</keyword>
<dbReference type="CDD" id="cd00082">
    <property type="entry name" value="HisKA"/>
    <property type="match status" value="1"/>
</dbReference>
<sequence>MKIQRRMAFHFTYQLIFYALLILAITLVACILFFQNMTSNEIRRNFPVGVLQQIAQEATSKDGTIQISPEWEKLIEEKGMWLQVVSAEGAVIYTVNTTPHHALPASYSIAQLLDIQETRTLGTYAVHTQLNFSFQEPLLYMLGYQNPDLDQLTAWFNAYEQHGIVRSEAVPLLDQRLRQSGSYLEVINPESQIVQSIGDGAYVQKAYRPLDILAIQQSPSNYDTNIVTHRDKLSGMTWILYTTHTAGAPLKHPVMETATRALVWFAGLILLLALPISIWHGYRYGQPLILFAGWFDRMRKGQYDQVLTAKDVRKVFRRNGTLRISYRLYKEVIESFYQMTHQLTQTEKERERLEKAQAEWMSGISHDLRTPLATIQGYGYMLESLPEQWSHEEMRIIGATIREKGDYMLELISDFSLIHQLKQGDSIMKVREIDLIELVRCSVLKYVNDTMMSEYQFHYVGDERPLLIQADETWLLRLMDNLLSNAVKHNPPGVIITVSVGRMNDKACIRVVDNGKGMDEETLHHLFNRYYRGTNTEESTEGSGLGMSIAKTIVEAHGGEIQVQSKVWQGTKIEILLPAYAKNPDVSRV</sequence>
<dbReference type="Proteomes" id="UP000615455">
    <property type="component" value="Unassembled WGS sequence"/>
</dbReference>
<keyword evidence="9" id="KW-0812">Transmembrane</keyword>
<gene>
    <name evidence="11" type="primary">yvrG</name>
    <name evidence="11" type="ORF">GCM10008018_24220</name>
</gene>
<dbReference type="PROSITE" id="PS50109">
    <property type="entry name" value="HIS_KIN"/>
    <property type="match status" value="1"/>
</dbReference>
<dbReference type="PANTHER" id="PTHR43711">
    <property type="entry name" value="TWO-COMPONENT HISTIDINE KINASE"/>
    <property type="match status" value="1"/>
</dbReference>
<proteinExistence type="predicted"/>
<evidence type="ECO:0000256" key="9">
    <source>
        <dbReference type="SAM" id="Phobius"/>
    </source>
</evidence>
<dbReference type="SMART" id="SM00387">
    <property type="entry name" value="HATPase_c"/>
    <property type="match status" value="1"/>
</dbReference>
<dbReference type="CDD" id="cd00075">
    <property type="entry name" value="HATPase"/>
    <property type="match status" value="1"/>
</dbReference>
<keyword evidence="7" id="KW-0067">ATP-binding</keyword>
<keyword evidence="5" id="KW-0547">Nucleotide-binding</keyword>
<evidence type="ECO:0000313" key="12">
    <source>
        <dbReference type="Proteomes" id="UP000615455"/>
    </source>
</evidence>
<keyword evidence="3" id="KW-0597">Phosphoprotein</keyword>
<comment type="catalytic activity">
    <reaction evidence="1">
        <text>ATP + protein L-histidine = ADP + protein N-phospho-L-histidine.</text>
        <dbReference type="EC" id="2.7.13.3"/>
    </reaction>
</comment>
<keyword evidence="6 11" id="KW-0418">Kinase</keyword>
<dbReference type="InterPro" id="IPR003594">
    <property type="entry name" value="HATPase_dom"/>
</dbReference>
<dbReference type="InterPro" id="IPR036890">
    <property type="entry name" value="HATPase_C_sf"/>
</dbReference>
<evidence type="ECO:0000256" key="5">
    <source>
        <dbReference type="ARBA" id="ARBA00022741"/>
    </source>
</evidence>
<dbReference type="EMBL" id="BMHE01000009">
    <property type="protein sequence ID" value="GFZ77746.1"/>
    <property type="molecule type" value="Genomic_DNA"/>
</dbReference>
<dbReference type="PANTHER" id="PTHR43711:SF1">
    <property type="entry name" value="HISTIDINE KINASE 1"/>
    <property type="match status" value="1"/>
</dbReference>
<protein>
    <recommendedName>
        <fullName evidence="2">histidine kinase</fullName>
        <ecNumber evidence="2">2.7.13.3</ecNumber>
    </recommendedName>
</protein>
<dbReference type="GO" id="GO:0016301">
    <property type="term" value="F:kinase activity"/>
    <property type="evidence" value="ECO:0007669"/>
    <property type="project" value="UniProtKB-KW"/>
</dbReference>
<dbReference type="InterPro" id="IPR004358">
    <property type="entry name" value="Sig_transdc_His_kin-like_C"/>
</dbReference>
<evidence type="ECO:0000256" key="3">
    <source>
        <dbReference type="ARBA" id="ARBA00022553"/>
    </source>
</evidence>
<evidence type="ECO:0000256" key="8">
    <source>
        <dbReference type="ARBA" id="ARBA00023012"/>
    </source>
</evidence>
<evidence type="ECO:0000256" key="2">
    <source>
        <dbReference type="ARBA" id="ARBA00012438"/>
    </source>
</evidence>
<evidence type="ECO:0000313" key="11">
    <source>
        <dbReference type="EMBL" id="GFZ77746.1"/>
    </source>
</evidence>